<organism evidence="1 2">
    <name type="scientific">Prevotella fusca JCM 17724</name>
    <dbReference type="NCBI Taxonomy" id="1236517"/>
    <lineage>
        <taxon>Bacteria</taxon>
        <taxon>Pseudomonadati</taxon>
        <taxon>Bacteroidota</taxon>
        <taxon>Bacteroidia</taxon>
        <taxon>Bacteroidales</taxon>
        <taxon>Prevotellaceae</taxon>
        <taxon>Prevotella</taxon>
    </lineage>
</organism>
<evidence type="ECO:0000313" key="2">
    <source>
        <dbReference type="Proteomes" id="UP000682005"/>
    </source>
</evidence>
<reference evidence="1 2" key="1">
    <citation type="submission" date="2021-03" db="EMBL/GenBank/DDBJ databases">
        <title>Human Oral Microbial Genomes.</title>
        <authorList>
            <person name="Johnston C.D."/>
            <person name="Chen T."/>
            <person name="Dewhirst F.E."/>
        </authorList>
    </citation>
    <scope>NUCLEOTIDE SEQUENCE [LARGE SCALE GENOMIC DNA]</scope>
    <source>
        <strain evidence="1 2">W1435</strain>
    </source>
</reference>
<evidence type="ECO:0008006" key="3">
    <source>
        <dbReference type="Google" id="ProtNLM"/>
    </source>
</evidence>
<accession>A0ABX7XWV7</accession>
<dbReference type="EMBL" id="CP072369">
    <property type="protein sequence ID" value="QUB86209.1"/>
    <property type="molecule type" value="Genomic_DNA"/>
</dbReference>
<dbReference type="Proteomes" id="UP000682005">
    <property type="component" value="Chromosome 2"/>
</dbReference>
<protein>
    <recommendedName>
        <fullName evidence="3">Bacteriocin</fullName>
    </recommendedName>
</protein>
<sequence length="55" mass="5975">MNKEIIENLLLSELEEVKGGQAYRDCHCSSGAGKVVIIEVPIESDTDDSDGTVYC</sequence>
<proteinExistence type="predicted"/>
<name>A0ABX7XWV7_9BACT</name>
<keyword evidence="2" id="KW-1185">Reference proteome</keyword>
<gene>
    <name evidence="1" type="ORF">J5A51_02850</name>
</gene>
<evidence type="ECO:0000313" key="1">
    <source>
        <dbReference type="EMBL" id="QUB86209.1"/>
    </source>
</evidence>
<dbReference type="RefSeq" id="WP_154663409.1">
    <property type="nucleotide sequence ID" value="NZ_BAKO01000025.1"/>
</dbReference>